<sequence>MKISLLRSQLAWLVFAALSATSVVASEQGQVKTTTPATIDQLTKQWLDLAQSSNQLQQDWQLEQQQLELRIALLKEQNKILSSQISQDNSQQDQVNQQRQAILTEQTVLEKSVGQYQKALPAIINQLQTLVASLPPYLAEQLKGELAQLSLRGNQIETQTRVGKSLSNEYQAIASIIKQLTKSSGLIQLKQGVIDINGSERLTQQLYFGHDQAWFISSDNSFSGIGFRQQNSWQWLAVDDANEQIRQAINHAESQTPGQLINLPIALGAH</sequence>
<dbReference type="RefSeq" id="WP_116008014.1">
    <property type="nucleotide sequence ID" value="NZ_QUOU01000001.1"/>
</dbReference>
<proteinExistence type="predicted"/>
<evidence type="ECO:0000313" key="3">
    <source>
        <dbReference type="EMBL" id="REL26911.1"/>
    </source>
</evidence>
<accession>A0A3E0TQJ4</accession>
<dbReference type="Pfam" id="PF11932">
    <property type="entry name" value="DUF3450"/>
    <property type="match status" value="1"/>
</dbReference>
<evidence type="ECO:0000313" key="4">
    <source>
        <dbReference type="Proteomes" id="UP000256478"/>
    </source>
</evidence>
<organism evidence="3 4">
    <name type="scientific">Thalassotalea euphylliae</name>
    <dbReference type="NCBI Taxonomy" id="1655234"/>
    <lineage>
        <taxon>Bacteria</taxon>
        <taxon>Pseudomonadati</taxon>
        <taxon>Pseudomonadota</taxon>
        <taxon>Gammaproteobacteria</taxon>
        <taxon>Alteromonadales</taxon>
        <taxon>Colwelliaceae</taxon>
        <taxon>Thalassotalea</taxon>
    </lineage>
</organism>
<dbReference type="OrthoDB" id="5703905at2"/>
<dbReference type="AlphaFoldDB" id="A0A3E0TQJ4"/>
<feature type="coiled-coil region" evidence="1">
    <location>
        <begin position="57"/>
        <end position="84"/>
    </location>
</feature>
<name>A0A3E0TQJ4_9GAMM</name>
<evidence type="ECO:0000256" key="2">
    <source>
        <dbReference type="SAM" id="SignalP"/>
    </source>
</evidence>
<reference evidence="3 4" key="1">
    <citation type="submission" date="2018-08" db="EMBL/GenBank/DDBJ databases">
        <title>Thalassotalea euphylliae genome.</title>
        <authorList>
            <person name="Summers S."/>
            <person name="Rice S.A."/>
            <person name="Freckelton M.L."/>
            <person name="Nedved B.T."/>
            <person name="Hadfield M.G."/>
        </authorList>
    </citation>
    <scope>NUCLEOTIDE SEQUENCE [LARGE SCALE GENOMIC DNA]</scope>
    <source>
        <strain evidence="3 4">H1</strain>
    </source>
</reference>
<dbReference type="InterPro" id="IPR016866">
    <property type="entry name" value="UCP028069"/>
</dbReference>
<feature type="chain" id="PRO_5017697122" evidence="2">
    <location>
        <begin position="26"/>
        <end position="270"/>
    </location>
</feature>
<keyword evidence="2" id="KW-0732">Signal</keyword>
<comment type="caution">
    <text evidence="3">The sequence shown here is derived from an EMBL/GenBank/DDBJ whole genome shotgun (WGS) entry which is preliminary data.</text>
</comment>
<protein>
    <submittedName>
        <fullName evidence="3">DUF3450 family protein</fullName>
    </submittedName>
</protein>
<dbReference type="Proteomes" id="UP000256478">
    <property type="component" value="Unassembled WGS sequence"/>
</dbReference>
<feature type="signal peptide" evidence="2">
    <location>
        <begin position="1"/>
        <end position="25"/>
    </location>
</feature>
<evidence type="ECO:0000256" key="1">
    <source>
        <dbReference type="SAM" id="Coils"/>
    </source>
</evidence>
<gene>
    <name evidence="3" type="ORF">DXX93_10240</name>
</gene>
<dbReference type="EMBL" id="QUOU01000001">
    <property type="protein sequence ID" value="REL26911.1"/>
    <property type="molecule type" value="Genomic_DNA"/>
</dbReference>
<keyword evidence="1" id="KW-0175">Coiled coil</keyword>